<evidence type="ECO:0000256" key="1">
    <source>
        <dbReference type="ARBA" id="ARBA00004167"/>
    </source>
</evidence>
<dbReference type="InterPro" id="IPR029405">
    <property type="entry name" value="APCDD1_dom"/>
</dbReference>
<feature type="transmembrane region" description="Helical" evidence="6">
    <location>
        <begin position="28"/>
        <end position="46"/>
    </location>
</feature>
<dbReference type="SMART" id="SM01352">
    <property type="entry name" value="APCDDC"/>
    <property type="match status" value="1"/>
</dbReference>
<organism evidence="8 9">
    <name type="scientific">Octopus vulgaris</name>
    <name type="common">Common octopus</name>
    <dbReference type="NCBI Taxonomy" id="6645"/>
    <lineage>
        <taxon>Eukaryota</taxon>
        <taxon>Metazoa</taxon>
        <taxon>Spiralia</taxon>
        <taxon>Lophotrochozoa</taxon>
        <taxon>Mollusca</taxon>
        <taxon>Cephalopoda</taxon>
        <taxon>Coleoidea</taxon>
        <taxon>Octopodiformes</taxon>
        <taxon>Octopoda</taxon>
        <taxon>Incirrata</taxon>
        <taxon>Octopodidae</taxon>
        <taxon>Octopus</taxon>
    </lineage>
</organism>
<evidence type="ECO:0000313" key="8">
    <source>
        <dbReference type="EMBL" id="CAI9737514.1"/>
    </source>
</evidence>
<dbReference type="Proteomes" id="UP001162480">
    <property type="component" value="Chromosome 20"/>
</dbReference>
<dbReference type="GO" id="GO:0017147">
    <property type="term" value="F:Wnt-protein binding"/>
    <property type="evidence" value="ECO:0007669"/>
    <property type="project" value="InterPro"/>
</dbReference>
<dbReference type="EMBL" id="OX597833">
    <property type="protein sequence ID" value="CAI9737514.1"/>
    <property type="molecule type" value="Genomic_DNA"/>
</dbReference>
<evidence type="ECO:0000256" key="5">
    <source>
        <dbReference type="ARBA" id="ARBA00023180"/>
    </source>
</evidence>
<keyword evidence="5" id="KW-0325">Glycoprotein</keyword>
<evidence type="ECO:0000256" key="4">
    <source>
        <dbReference type="ARBA" id="ARBA00023136"/>
    </source>
</evidence>
<keyword evidence="3" id="KW-0732">Signal</keyword>
<evidence type="ECO:0000256" key="3">
    <source>
        <dbReference type="ARBA" id="ARBA00022729"/>
    </source>
</evidence>
<feature type="domain" description="APCDD1" evidence="7">
    <location>
        <begin position="58"/>
        <end position="288"/>
    </location>
</feature>
<dbReference type="PANTHER" id="PTHR31021:SF1">
    <property type="entry name" value="CHROMOSOME UNDETERMINED SCAFFOLD_56, WHOLE GENOME SHOTGUN SEQUENCE"/>
    <property type="match status" value="1"/>
</dbReference>
<evidence type="ECO:0000256" key="6">
    <source>
        <dbReference type="SAM" id="Phobius"/>
    </source>
</evidence>
<reference evidence="8" key="1">
    <citation type="submission" date="2023-08" db="EMBL/GenBank/DDBJ databases">
        <authorList>
            <person name="Alioto T."/>
            <person name="Alioto T."/>
            <person name="Gomez Garrido J."/>
        </authorList>
    </citation>
    <scope>NUCLEOTIDE SEQUENCE</scope>
</reference>
<dbReference type="GO" id="GO:0005886">
    <property type="term" value="C:plasma membrane"/>
    <property type="evidence" value="ECO:0007669"/>
    <property type="project" value="InterPro"/>
</dbReference>
<proteinExistence type="predicted"/>
<keyword evidence="2 6" id="KW-0812">Transmembrane</keyword>
<evidence type="ECO:0000256" key="2">
    <source>
        <dbReference type="ARBA" id="ARBA00022692"/>
    </source>
</evidence>
<keyword evidence="9" id="KW-1185">Reference proteome</keyword>
<gene>
    <name evidence="8" type="ORF">OCTVUL_1B009929</name>
</gene>
<protein>
    <recommendedName>
        <fullName evidence="7">APCDD1 domain-containing protein</fullName>
    </recommendedName>
</protein>
<name>A0AA36BNR2_OCTVU</name>
<accession>A0AA36BNR2</accession>
<keyword evidence="6" id="KW-1133">Transmembrane helix</keyword>
<evidence type="ECO:0000313" key="9">
    <source>
        <dbReference type="Proteomes" id="UP001162480"/>
    </source>
</evidence>
<dbReference type="GO" id="GO:0030178">
    <property type="term" value="P:negative regulation of Wnt signaling pathway"/>
    <property type="evidence" value="ECO:0007669"/>
    <property type="project" value="InterPro"/>
</dbReference>
<dbReference type="AlphaFoldDB" id="A0AA36BNR2"/>
<dbReference type="InterPro" id="IPR042425">
    <property type="entry name" value="APCDD1"/>
</dbReference>
<evidence type="ECO:0000259" key="7">
    <source>
        <dbReference type="SMART" id="SM01352"/>
    </source>
</evidence>
<sequence length="432" mass="50074">MWSTRRQFHHSFGTNAFRTTPTSSMGRIYFTLSYISIVSLIAILPICNGLKSLDMKPVCESILADISQETVTLSFPSDLTGIWTSQSCEVRPGPEFLIRKYSFDKRNFTVEQFYYKDSQCSTPLYVIVANGRIKAQRWSLLTQGGVESRYHLHSVSVLPYSSSAAWSLKHRSFRACPHLSKSHWKPFYQYNLMKLLEHSILDCTDKFSWTLNEFQLLKLEKRIVYKGFKLFTDEELFTGDIHLDNTVRKHFYRPTDYQTALKKPSDRTCKICHQISNSDLYHPPILPKSPFTPISTIGHWVSVRCETRPLGMFITRRLTFYEGGNNWSGTYNYFRDPRCRQPSFTLDAEDGYQFYEHILSKKSLSKKCSKITENKAGTRTSPSLTRFSTTISLESNHLSVTRAFLSQCSSLNMFTKLMNSPIIQKLHRMRLC</sequence>
<dbReference type="PANTHER" id="PTHR31021">
    <property type="entry name" value="ADENOMATOSIS POLYPOSIS COLI DOWN-REGULATED 1"/>
    <property type="match status" value="1"/>
</dbReference>
<keyword evidence="4 6" id="KW-0472">Membrane</keyword>
<comment type="subcellular location">
    <subcellularLocation>
        <location evidence="1">Membrane</location>
        <topology evidence="1">Single-pass membrane protein</topology>
    </subcellularLocation>
</comment>
<dbReference type="Pfam" id="PF14921">
    <property type="entry name" value="APCDDC"/>
    <property type="match status" value="2"/>
</dbReference>